<evidence type="ECO:0000313" key="1">
    <source>
        <dbReference type="EMBL" id="PMD65443.1"/>
    </source>
</evidence>
<dbReference type="Proteomes" id="UP000235371">
    <property type="component" value="Unassembled WGS sequence"/>
</dbReference>
<reference evidence="1 2" key="1">
    <citation type="submission" date="2016-04" db="EMBL/GenBank/DDBJ databases">
        <title>A degradative enzymes factory behind the ericoid mycorrhizal symbiosis.</title>
        <authorList>
            <consortium name="DOE Joint Genome Institute"/>
            <person name="Martino E."/>
            <person name="Morin E."/>
            <person name="Grelet G."/>
            <person name="Kuo A."/>
            <person name="Kohler A."/>
            <person name="Daghino S."/>
            <person name="Barry K."/>
            <person name="Choi C."/>
            <person name="Cichocki N."/>
            <person name="Clum A."/>
            <person name="Copeland A."/>
            <person name="Hainaut M."/>
            <person name="Haridas S."/>
            <person name="Labutti K."/>
            <person name="Lindquist E."/>
            <person name="Lipzen A."/>
            <person name="Khouja H.-R."/>
            <person name="Murat C."/>
            <person name="Ohm R."/>
            <person name="Olson A."/>
            <person name="Spatafora J."/>
            <person name="Veneault-Fourrey C."/>
            <person name="Henrissat B."/>
            <person name="Grigoriev I."/>
            <person name="Martin F."/>
            <person name="Perotto S."/>
        </authorList>
    </citation>
    <scope>NUCLEOTIDE SEQUENCE [LARGE SCALE GENOMIC DNA]</scope>
    <source>
        <strain evidence="1 2">E</strain>
    </source>
</reference>
<dbReference type="EMBL" id="KZ613746">
    <property type="protein sequence ID" value="PMD65443.1"/>
    <property type="molecule type" value="Genomic_DNA"/>
</dbReference>
<name>A0A2J6TR08_9HELO</name>
<proteinExistence type="predicted"/>
<dbReference type="OrthoDB" id="5397183at2759"/>
<organism evidence="1 2">
    <name type="scientific">Hyaloscypha bicolor E</name>
    <dbReference type="NCBI Taxonomy" id="1095630"/>
    <lineage>
        <taxon>Eukaryota</taxon>
        <taxon>Fungi</taxon>
        <taxon>Dikarya</taxon>
        <taxon>Ascomycota</taxon>
        <taxon>Pezizomycotina</taxon>
        <taxon>Leotiomycetes</taxon>
        <taxon>Helotiales</taxon>
        <taxon>Hyaloscyphaceae</taxon>
        <taxon>Hyaloscypha</taxon>
        <taxon>Hyaloscypha bicolor</taxon>
    </lineage>
</organism>
<keyword evidence="2" id="KW-1185">Reference proteome</keyword>
<dbReference type="InParanoid" id="A0A2J6TR08"/>
<dbReference type="GeneID" id="36582001"/>
<dbReference type="RefSeq" id="XP_024742347.1">
    <property type="nucleotide sequence ID" value="XM_024873921.1"/>
</dbReference>
<gene>
    <name evidence="1" type="ORF">K444DRAFT_519045</name>
</gene>
<accession>A0A2J6TR08</accession>
<evidence type="ECO:0000313" key="2">
    <source>
        <dbReference type="Proteomes" id="UP000235371"/>
    </source>
</evidence>
<sequence>MWILDDRHEYKPLLPFARPDFPTLTRDRSPVTGVSAQTFLRVCFRIGEMFKEGARCEALKQDTVVELFARVTFSSREPGTTKQHFQFADLWHDRPPFPNGVLANYKTTGLVESECKAFLGADEGRLTRCLGRLKRNSKSATGWMLHIINIRTTDWEEIKWTKRIVSAGLPKSKTLGMSKL</sequence>
<dbReference type="AlphaFoldDB" id="A0A2J6TR08"/>
<protein>
    <submittedName>
        <fullName evidence="1">Uncharacterized protein</fullName>
    </submittedName>
</protein>